<protein>
    <submittedName>
        <fullName evidence="3">Uncharacterized protein</fullName>
    </submittedName>
</protein>
<feature type="region of interest" description="Disordered" evidence="2">
    <location>
        <begin position="930"/>
        <end position="1019"/>
    </location>
</feature>
<name>A0A9W9KR30_9EURO</name>
<dbReference type="GeneID" id="81390262"/>
<dbReference type="Gene3D" id="1.20.5.340">
    <property type="match status" value="1"/>
</dbReference>
<dbReference type="Proteomes" id="UP001141434">
    <property type="component" value="Unassembled WGS sequence"/>
</dbReference>
<dbReference type="EMBL" id="JAPMSZ010000001">
    <property type="protein sequence ID" value="KAJ5114751.1"/>
    <property type="molecule type" value="Genomic_DNA"/>
</dbReference>
<feature type="compositionally biased region" description="Low complexity" evidence="2">
    <location>
        <begin position="991"/>
        <end position="1004"/>
    </location>
</feature>
<comment type="caution">
    <text evidence="3">The sequence shown here is derived from an EMBL/GenBank/DDBJ whole genome shotgun (WGS) entry which is preliminary data.</text>
</comment>
<dbReference type="RefSeq" id="XP_056515944.1">
    <property type="nucleotide sequence ID" value="XM_056651094.1"/>
</dbReference>
<dbReference type="PANTHER" id="PTHR45615:SF80">
    <property type="entry name" value="GRIP DOMAIN-CONTAINING PROTEIN"/>
    <property type="match status" value="1"/>
</dbReference>
<evidence type="ECO:0000256" key="1">
    <source>
        <dbReference type="SAM" id="Coils"/>
    </source>
</evidence>
<reference evidence="3" key="1">
    <citation type="submission" date="2022-11" db="EMBL/GenBank/DDBJ databases">
        <authorList>
            <person name="Petersen C."/>
        </authorList>
    </citation>
    <scope>NUCLEOTIDE SEQUENCE</scope>
    <source>
        <strain evidence="3">IBT 34128</strain>
    </source>
</reference>
<organism evidence="3 4">
    <name type="scientific">Penicillium alfredii</name>
    <dbReference type="NCBI Taxonomy" id="1506179"/>
    <lineage>
        <taxon>Eukaryota</taxon>
        <taxon>Fungi</taxon>
        <taxon>Dikarya</taxon>
        <taxon>Ascomycota</taxon>
        <taxon>Pezizomycotina</taxon>
        <taxon>Eurotiomycetes</taxon>
        <taxon>Eurotiomycetidae</taxon>
        <taxon>Eurotiales</taxon>
        <taxon>Aspergillaceae</taxon>
        <taxon>Penicillium</taxon>
    </lineage>
</organism>
<dbReference type="OrthoDB" id="5332870at2759"/>
<gene>
    <name evidence="3" type="ORF">NUU61_000510</name>
</gene>
<evidence type="ECO:0000256" key="2">
    <source>
        <dbReference type="SAM" id="MobiDB-lite"/>
    </source>
</evidence>
<feature type="coiled-coil region" evidence="1">
    <location>
        <begin position="681"/>
        <end position="715"/>
    </location>
</feature>
<evidence type="ECO:0000313" key="4">
    <source>
        <dbReference type="Proteomes" id="UP001141434"/>
    </source>
</evidence>
<reference evidence="3" key="2">
    <citation type="journal article" date="2023" name="IMA Fungus">
        <title>Comparative genomic study of the Penicillium genus elucidates a diverse pangenome and 15 lateral gene transfer events.</title>
        <authorList>
            <person name="Petersen C."/>
            <person name="Sorensen T."/>
            <person name="Nielsen M.R."/>
            <person name="Sondergaard T.E."/>
            <person name="Sorensen J.L."/>
            <person name="Fitzpatrick D.A."/>
            <person name="Frisvad J.C."/>
            <person name="Nielsen K.L."/>
        </authorList>
    </citation>
    <scope>NUCLEOTIDE SEQUENCE</scope>
    <source>
        <strain evidence="3">IBT 34128</strain>
    </source>
</reference>
<feature type="coiled-coil region" evidence="1">
    <location>
        <begin position="772"/>
        <end position="870"/>
    </location>
</feature>
<feature type="region of interest" description="Disordered" evidence="2">
    <location>
        <begin position="883"/>
        <end position="913"/>
    </location>
</feature>
<evidence type="ECO:0000313" key="3">
    <source>
        <dbReference type="EMBL" id="KAJ5114751.1"/>
    </source>
</evidence>
<keyword evidence="4" id="KW-1185">Reference proteome</keyword>
<dbReference type="PANTHER" id="PTHR45615">
    <property type="entry name" value="MYOSIN HEAVY CHAIN, NON-MUSCLE"/>
    <property type="match status" value="1"/>
</dbReference>
<sequence>MADDLARLVHQIERVVTAPYAPSLQDLHELAHQCSNSTIESWAFYKPCQVGLLADVLVEGLSRSRVALPLVSAFASVTSFRDALLERHPVILDGFLEKTLDAEELEYYPACVVLLSSPLPSEVVPPARLSSFITKLVSRMAENPCAETITPLHTLINGLQGSLRILYELSSETLSNLQLEFTKTLRNLDDHMGNLLCLATFAPIASAFDTAYYRHHHKQQHGPEAPSWLLNIKHFFGPKRGMKTLDLVVLRVILACSSSCNSLTPSAAAESIRLAICIADALEIDQKQTWISGNSSKIGKLCEKIARKGLDDEIRMMGVVFLHTLLPPQSIPSQMRGLGLQTLISKDSKKDLQAIPPHLIPRLAESLADCGESSIKELLSFIFAALAHSASPSENTLLTIRLAHLILIGLKNTKFQPELTIINSTVFAIGTDTIGPMLEHFPAKPAQSQCDGSSTCESALSSAQNKLFLDLFDLYSSAALARNGAEDTSIKIMRVFVDRMEKSLSGSKCAFSKSKPADFRGSLALRDTPDFLSAHCSSRDWRAGFTDTFMKNAQTFHNATMKKAEELCFDLERRCYNTEAPLRAVEEERDGYIIETEELKRHNRELETQLQQLSSTISNLQQEIAQLGEHAEHACTRVEELSASLDSTHHALREQRCSSDEIIRVEKEKARTRELDLIATLTEKDDLLEELQEEVHSLQAENEQTRKTLDSVSKEKATSLDDSASLRREIGSLAGLLEESKRLSTLKEDEVKRLLTDQEDMRMELGNFKTTTEEQNIEIDRLFSALQKTEEQSRREIEIMKENHQAEASQAASENARHKEDIKRLQITVSDASKEAQTKDKRIQNLEKKIQSLRNERAAKAREFSEAQQHIGRLMAVMGFTAQPTEPKHPSRHQRSRSSVAPAPGASIPQPTRNEEDDMQLAQSFEYMTSNLSHPSPNRPRGSRLSIHPSQAPPSKNPGIAVRTPKGQPAPAPGTQKSVRKPLAETDRNSPSKSQSSQASKQSQCDLSTQEIQEEPENRLQEVNLDMDLESSRDFIFTSTAFSGSNDHPALH</sequence>
<dbReference type="AlphaFoldDB" id="A0A9W9KR30"/>
<proteinExistence type="predicted"/>
<keyword evidence="1" id="KW-0175">Coiled coil</keyword>
<feature type="coiled-coil region" evidence="1">
    <location>
        <begin position="596"/>
        <end position="630"/>
    </location>
</feature>
<accession>A0A9W9KR30</accession>